<dbReference type="PANTHER" id="PTHR32309:SF13">
    <property type="entry name" value="FERRIC ENTEROBACTIN TRANSPORT PROTEIN FEPE"/>
    <property type="match status" value="1"/>
</dbReference>
<feature type="transmembrane region" description="Helical" evidence="1">
    <location>
        <begin position="32"/>
        <end position="52"/>
    </location>
</feature>
<organism evidence="2 3">
    <name type="scientific">Mucilaginibacter gossypii</name>
    <dbReference type="NCBI Taxonomy" id="551996"/>
    <lineage>
        <taxon>Bacteria</taxon>
        <taxon>Pseudomonadati</taxon>
        <taxon>Bacteroidota</taxon>
        <taxon>Sphingobacteriia</taxon>
        <taxon>Sphingobacteriales</taxon>
        <taxon>Sphingobacteriaceae</taxon>
        <taxon>Mucilaginibacter</taxon>
    </lineage>
</organism>
<name>A0A1G7PLB8_9SPHI</name>
<gene>
    <name evidence="2" type="ORF">SAMN05192573_101599</name>
</gene>
<proteinExistence type="predicted"/>
<keyword evidence="1" id="KW-0812">Transmembrane</keyword>
<sequence length="357" mass="39519">MTQTIKHSPDEISITDFVKKIRSVSSYLKSKWLIILITSIAGGGLGLAYAILKKTVYTASSTFVLDDGNKSGGLNQYASLASMAGIDIGGGSAGGIFQNDNILELYRSRLMIEKTLLSEATFNGKKQQLIERYIDFNHLRDVWKQEDNNGDISFTGSSDNFSRKQDSIISKLVEVLNKQSLTVSKPDKKLSIIRVDVTNKDELFAKEFNLKLVANVNDFYKTTRTKKSNQNIQTLQFQADSVKRVLNNSINGVASAIDASPNANPSLQILRAPSQRKQIDVQASTAIYGEIVKNLELSKMSLRQETPLIQLIDSPILPLEKTKLNKLVGFFVGMLLASLSIVLILLLFRQSKLVPKA</sequence>
<evidence type="ECO:0000256" key="1">
    <source>
        <dbReference type="SAM" id="Phobius"/>
    </source>
</evidence>
<accession>A0A1G7PLB8</accession>
<dbReference type="PANTHER" id="PTHR32309">
    <property type="entry name" value="TYROSINE-PROTEIN KINASE"/>
    <property type="match status" value="1"/>
</dbReference>
<evidence type="ECO:0000313" key="3">
    <source>
        <dbReference type="Proteomes" id="UP000199705"/>
    </source>
</evidence>
<dbReference type="RefSeq" id="WP_091162792.1">
    <property type="nucleotide sequence ID" value="NZ_FNCG01000001.1"/>
</dbReference>
<evidence type="ECO:0000313" key="2">
    <source>
        <dbReference type="EMBL" id="SDF87027.1"/>
    </source>
</evidence>
<keyword evidence="3" id="KW-1185">Reference proteome</keyword>
<dbReference type="GO" id="GO:0004713">
    <property type="term" value="F:protein tyrosine kinase activity"/>
    <property type="evidence" value="ECO:0007669"/>
    <property type="project" value="TreeGrafter"/>
</dbReference>
<dbReference type="GO" id="GO:0005886">
    <property type="term" value="C:plasma membrane"/>
    <property type="evidence" value="ECO:0007669"/>
    <property type="project" value="TreeGrafter"/>
</dbReference>
<feature type="transmembrane region" description="Helical" evidence="1">
    <location>
        <begin position="327"/>
        <end position="348"/>
    </location>
</feature>
<dbReference type="Proteomes" id="UP000199705">
    <property type="component" value="Unassembled WGS sequence"/>
</dbReference>
<protein>
    <submittedName>
        <fullName evidence="2">Chain length determinant protein</fullName>
    </submittedName>
</protein>
<dbReference type="STRING" id="551996.SAMN05192573_101599"/>
<dbReference type="EMBL" id="FNCG01000001">
    <property type="protein sequence ID" value="SDF87027.1"/>
    <property type="molecule type" value="Genomic_DNA"/>
</dbReference>
<dbReference type="InterPro" id="IPR050445">
    <property type="entry name" value="Bact_polysacc_biosynth/exp"/>
</dbReference>
<reference evidence="3" key="1">
    <citation type="submission" date="2016-10" db="EMBL/GenBank/DDBJ databases">
        <authorList>
            <person name="Varghese N."/>
            <person name="Submissions S."/>
        </authorList>
    </citation>
    <scope>NUCLEOTIDE SEQUENCE [LARGE SCALE GENOMIC DNA]</scope>
    <source>
        <strain evidence="3">Gh-67</strain>
    </source>
</reference>
<dbReference type="AlphaFoldDB" id="A0A1G7PLB8"/>
<keyword evidence="1" id="KW-1133">Transmembrane helix</keyword>
<keyword evidence="1" id="KW-0472">Membrane</keyword>